<dbReference type="RefSeq" id="XP_029657221.1">
    <property type="nucleotide sequence ID" value="XM_029801361.2"/>
</dbReference>
<keyword evidence="1" id="KW-1133">Transmembrane helix</keyword>
<evidence type="ECO:0000313" key="2">
    <source>
        <dbReference type="Proteomes" id="UP000515154"/>
    </source>
</evidence>
<keyword evidence="1" id="KW-0812">Transmembrane</keyword>
<evidence type="ECO:0000256" key="1">
    <source>
        <dbReference type="SAM" id="Phobius"/>
    </source>
</evidence>
<organism evidence="2 3">
    <name type="scientific">Octopus sinensis</name>
    <name type="common">East Asian common octopus</name>
    <dbReference type="NCBI Taxonomy" id="2607531"/>
    <lineage>
        <taxon>Eukaryota</taxon>
        <taxon>Metazoa</taxon>
        <taxon>Spiralia</taxon>
        <taxon>Lophotrochozoa</taxon>
        <taxon>Mollusca</taxon>
        <taxon>Cephalopoda</taxon>
        <taxon>Coleoidea</taxon>
        <taxon>Octopodiformes</taxon>
        <taxon>Octopoda</taxon>
        <taxon>Incirrata</taxon>
        <taxon>Octopodidae</taxon>
        <taxon>Octopus</taxon>
    </lineage>
</organism>
<feature type="transmembrane region" description="Helical" evidence="1">
    <location>
        <begin position="102"/>
        <end position="123"/>
    </location>
</feature>
<dbReference type="AlphaFoldDB" id="A0A6P7U8A3"/>
<accession>A0A6P7U8A3</accession>
<keyword evidence="1" id="KW-0472">Membrane</keyword>
<sequence>MKEIRFEIKHNTDNWRDREIRRQDVASVLFQDARFLKGFRALIDDFEKYIFKCLDETHRMIFVENQLCKAVKKSFTNILSWEGEPPTTTEKDNGSKVKYQPWMGYVLLICVMIGGCLAIWYHYRRK</sequence>
<reference evidence="3" key="1">
    <citation type="submission" date="2025-08" db="UniProtKB">
        <authorList>
            <consortium name="RefSeq"/>
        </authorList>
    </citation>
    <scope>IDENTIFICATION</scope>
</reference>
<proteinExistence type="predicted"/>
<protein>
    <submittedName>
        <fullName evidence="3">Uncharacterized protein LOC115231305</fullName>
    </submittedName>
</protein>
<keyword evidence="2" id="KW-1185">Reference proteome</keyword>
<gene>
    <name evidence="3" type="primary">LOC115231305</name>
</gene>
<evidence type="ECO:0000313" key="3">
    <source>
        <dbReference type="RefSeq" id="XP_029657221.1"/>
    </source>
</evidence>
<dbReference type="KEGG" id="osn:115231305"/>
<name>A0A6P7U8A3_9MOLL</name>
<dbReference type="Proteomes" id="UP000515154">
    <property type="component" value="Unplaced"/>
</dbReference>